<dbReference type="Proteomes" id="UP000541558">
    <property type="component" value="Unassembled WGS sequence"/>
</dbReference>
<evidence type="ECO:0000256" key="1">
    <source>
        <dbReference type="ARBA" id="ARBA00008601"/>
    </source>
</evidence>
<feature type="domain" description="Rhodanese" evidence="8">
    <location>
        <begin position="235"/>
        <end position="314"/>
    </location>
</feature>
<dbReference type="EC" id="3.1.3.48" evidence="2"/>
<gene>
    <name evidence="9" type="ORF">D9611_000813</name>
</gene>
<evidence type="ECO:0000256" key="5">
    <source>
        <dbReference type="SAM" id="MobiDB-lite"/>
    </source>
</evidence>
<feature type="compositionally biased region" description="Polar residues" evidence="5">
    <location>
        <begin position="60"/>
        <end position="71"/>
    </location>
</feature>
<dbReference type="SUPFAM" id="SSF52799">
    <property type="entry name" value="(Phosphotyrosine protein) phosphatases II"/>
    <property type="match status" value="1"/>
</dbReference>
<feature type="compositionally biased region" description="Acidic residues" evidence="5">
    <location>
        <begin position="81"/>
        <end position="90"/>
    </location>
</feature>
<feature type="domain" description="Tyrosine-protein phosphatase" evidence="6">
    <location>
        <begin position="637"/>
        <end position="786"/>
    </location>
</feature>
<dbReference type="PROSITE" id="PS50054">
    <property type="entry name" value="TYR_PHOSPHATASE_DUAL"/>
    <property type="match status" value="1"/>
</dbReference>
<evidence type="ECO:0000259" key="8">
    <source>
        <dbReference type="PROSITE" id="PS50206"/>
    </source>
</evidence>
<feature type="compositionally biased region" description="Polar residues" evidence="5">
    <location>
        <begin position="546"/>
        <end position="567"/>
    </location>
</feature>
<name>A0A8H5BMK4_9AGAR</name>
<dbReference type="InterPro" id="IPR036873">
    <property type="entry name" value="Rhodanese-like_dom_sf"/>
</dbReference>
<dbReference type="AlphaFoldDB" id="A0A8H5BMK4"/>
<evidence type="ECO:0000313" key="10">
    <source>
        <dbReference type="Proteomes" id="UP000541558"/>
    </source>
</evidence>
<feature type="compositionally biased region" description="Pro residues" evidence="5">
    <location>
        <begin position="431"/>
        <end position="443"/>
    </location>
</feature>
<dbReference type="Pfam" id="PF00782">
    <property type="entry name" value="DSPc"/>
    <property type="match status" value="1"/>
</dbReference>
<dbReference type="InterPro" id="IPR029021">
    <property type="entry name" value="Prot-tyrosine_phosphatase-like"/>
</dbReference>
<feature type="region of interest" description="Disordered" evidence="5">
    <location>
        <begin position="146"/>
        <end position="170"/>
    </location>
</feature>
<evidence type="ECO:0000259" key="6">
    <source>
        <dbReference type="PROSITE" id="PS50054"/>
    </source>
</evidence>
<dbReference type="SUPFAM" id="SSF52821">
    <property type="entry name" value="Rhodanese/Cell cycle control phosphatase"/>
    <property type="match status" value="1"/>
</dbReference>
<feature type="region of interest" description="Disordered" evidence="5">
    <location>
        <begin position="373"/>
        <end position="500"/>
    </location>
</feature>
<feature type="region of interest" description="Disordered" evidence="5">
    <location>
        <begin position="1"/>
        <end position="109"/>
    </location>
</feature>
<keyword evidence="4" id="KW-0904">Protein phosphatase</keyword>
<evidence type="ECO:0000256" key="2">
    <source>
        <dbReference type="ARBA" id="ARBA00013064"/>
    </source>
</evidence>
<keyword evidence="10" id="KW-1185">Reference proteome</keyword>
<feature type="compositionally biased region" description="Low complexity" evidence="5">
    <location>
        <begin position="382"/>
        <end position="393"/>
    </location>
</feature>
<evidence type="ECO:0000256" key="3">
    <source>
        <dbReference type="ARBA" id="ARBA00022801"/>
    </source>
</evidence>
<reference evidence="9 10" key="1">
    <citation type="journal article" date="2020" name="ISME J.">
        <title>Uncovering the hidden diversity of litter-decomposition mechanisms in mushroom-forming fungi.</title>
        <authorList>
            <person name="Floudas D."/>
            <person name="Bentzer J."/>
            <person name="Ahren D."/>
            <person name="Johansson T."/>
            <person name="Persson P."/>
            <person name="Tunlid A."/>
        </authorList>
    </citation>
    <scope>NUCLEOTIDE SEQUENCE [LARGE SCALE GENOMIC DNA]</scope>
    <source>
        <strain evidence="9 10">CBS 175.51</strain>
    </source>
</reference>
<feature type="region of interest" description="Disordered" evidence="5">
    <location>
        <begin position="546"/>
        <end position="571"/>
    </location>
</feature>
<dbReference type="GO" id="GO:0043409">
    <property type="term" value="P:negative regulation of MAPK cascade"/>
    <property type="evidence" value="ECO:0007669"/>
    <property type="project" value="TreeGrafter"/>
</dbReference>
<proteinExistence type="inferred from homology"/>
<dbReference type="PROSITE" id="PS50056">
    <property type="entry name" value="TYR_PHOSPHATASE_2"/>
    <property type="match status" value="1"/>
</dbReference>
<dbReference type="CDD" id="cd14498">
    <property type="entry name" value="DSP"/>
    <property type="match status" value="1"/>
</dbReference>
<dbReference type="InterPro" id="IPR001763">
    <property type="entry name" value="Rhodanese-like_dom"/>
</dbReference>
<accession>A0A8H5BMK4</accession>
<dbReference type="Gene3D" id="3.90.190.10">
    <property type="entry name" value="Protein tyrosine phosphatase superfamily"/>
    <property type="match status" value="1"/>
</dbReference>
<organism evidence="9 10">
    <name type="scientific">Ephemerocybe angulata</name>
    <dbReference type="NCBI Taxonomy" id="980116"/>
    <lineage>
        <taxon>Eukaryota</taxon>
        <taxon>Fungi</taxon>
        <taxon>Dikarya</taxon>
        <taxon>Basidiomycota</taxon>
        <taxon>Agaricomycotina</taxon>
        <taxon>Agaricomycetes</taxon>
        <taxon>Agaricomycetidae</taxon>
        <taxon>Agaricales</taxon>
        <taxon>Agaricineae</taxon>
        <taxon>Psathyrellaceae</taxon>
        <taxon>Ephemerocybe</taxon>
    </lineage>
</organism>
<feature type="region of interest" description="Disordered" evidence="5">
    <location>
        <begin position="855"/>
        <end position="874"/>
    </location>
</feature>
<dbReference type="FunFam" id="3.90.190.10:FF:000120">
    <property type="entry name" value="MAP kinase phosphatase, putative"/>
    <property type="match status" value="1"/>
</dbReference>
<feature type="domain" description="Tyrosine specific protein phosphatases" evidence="7">
    <location>
        <begin position="703"/>
        <end position="767"/>
    </location>
</feature>
<keyword evidence="3" id="KW-0378">Hydrolase</keyword>
<dbReference type="GO" id="GO:0004725">
    <property type="term" value="F:protein tyrosine phosphatase activity"/>
    <property type="evidence" value="ECO:0007669"/>
    <property type="project" value="UniProtKB-EC"/>
</dbReference>
<protein>
    <recommendedName>
        <fullName evidence="2">protein-tyrosine-phosphatase</fullName>
        <ecNumber evidence="2">3.1.3.48</ecNumber>
    </recommendedName>
</protein>
<comment type="similarity">
    <text evidence="1">Belongs to the protein-tyrosine phosphatase family. Non-receptor class dual specificity subfamily.</text>
</comment>
<dbReference type="EMBL" id="JAACJK010000163">
    <property type="protein sequence ID" value="KAF5326165.1"/>
    <property type="molecule type" value="Genomic_DNA"/>
</dbReference>
<dbReference type="InterPro" id="IPR020422">
    <property type="entry name" value="TYR_PHOSPHATASE_DUAL_dom"/>
</dbReference>
<dbReference type="OrthoDB" id="273181at2759"/>
<feature type="compositionally biased region" description="Polar residues" evidence="5">
    <location>
        <begin position="154"/>
        <end position="170"/>
    </location>
</feature>
<dbReference type="InterPro" id="IPR000387">
    <property type="entry name" value="Tyr_Pase_dom"/>
</dbReference>
<dbReference type="InterPro" id="IPR000340">
    <property type="entry name" value="Dual-sp_phosphatase_cat-dom"/>
</dbReference>
<evidence type="ECO:0000256" key="4">
    <source>
        <dbReference type="ARBA" id="ARBA00022912"/>
    </source>
</evidence>
<dbReference type="GO" id="GO:0005737">
    <property type="term" value="C:cytoplasm"/>
    <property type="evidence" value="ECO:0007669"/>
    <property type="project" value="TreeGrafter"/>
</dbReference>
<evidence type="ECO:0000259" key="7">
    <source>
        <dbReference type="PROSITE" id="PS50056"/>
    </source>
</evidence>
<dbReference type="PANTHER" id="PTHR10159">
    <property type="entry name" value="DUAL SPECIFICITY PROTEIN PHOSPHATASE"/>
    <property type="match status" value="1"/>
</dbReference>
<dbReference type="SMART" id="SM00195">
    <property type="entry name" value="DSPc"/>
    <property type="match status" value="1"/>
</dbReference>
<sequence length="942" mass="101469">MMDFKACLSCNSDHPPRRAASQGPAMVNDHKIPRSPLPGKRFRPPTLDISQAIERRPSIQLETETPVSKTPSSSLASANDSSDDDDEFEDTLQLSSPESEGAGSPIIPVIKADGSDDILQEIAKLERLRNSVKQNLKLRPIKSRTNLKGADGATPNSHTPGFQPTSASSVWSDRDDILDSAISTTSDYFTPVGDAPPTSMFINTSASESFPILDSLTPRPPTAVSPKALYDRLTGSKRPLLIDTRPLAAHEAFHIRHSINVTIPSLILRRSKKPGGGFPGLEHLRTYITTEGGKRIWDDLMDGSWDGDVVIYDDDMDVKDRDNMGVTAWAIMPVITPLLSYGTVDYLEGGLSSAGHDPDLQTLIVTGDEASPREVQAPTLGKQQQPQKQQRQQKALRKGSGLFQLDTQTTYRTKQLPELEPSSTVSLKPPGLIPPPLRSPLPMMPSSVSSSSSSATSTDSSLTDSPSPPPSSIAGFRRPPPPPRRPSAPNLRLTNAKSMERLTLNTNLPKLSLRTKPMRSATIGGPPSLTLQVPTSPTHLKLFHSNHSPVTPRDNSTNGQVVSPTNDNDPRNFMTPYFTPPHTPKASFGSFGLASHPHHHPTHLPLADPPPTARGPNFDLDLDQPPTTEDDAFPTFTVSTILPNFLFLGPELTTPEHVEALQELGVKRILNIAAECDDDHGLGLRQVFEKYLKIPMRDTVEEDNITRGVREVCDYLDDARLHSAPTYVHCKAGKSRSVTAVMAYLIHANRWTLSRAYSFVLERRKGISPNIGFVSELMNFEEQELGNKSIGVQPTATAGGGDADMQSGFSAAVSGRSRAHVRESLPPQLGMEGLIRSATTGGMGLGSGGLGSAASYGGESGAPSSGVGPVSAGAAPPTMDAMDRVMGDAGQEVEVKDASGRYRHVRRAPVNENTLQPMRRVSKAGLESSFIMGKGDSAVAVD</sequence>
<feature type="compositionally biased region" description="Low complexity" evidence="5">
    <location>
        <begin position="444"/>
        <end position="465"/>
    </location>
</feature>
<comment type="caution">
    <text evidence="9">The sequence shown here is derived from an EMBL/GenBank/DDBJ whole genome shotgun (WGS) entry which is preliminary data.</text>
</comment>
<dbReference type="Gene3D" id="3.40.250.10">
    <property type="entry name" value="Rhodanese-like domain"/>
    <property type="match status" value="1"/>
</dbReference>
<dbReference type="PROSITE" id="PS50206">
    <property type="entry name" value="RHODANESE_3"/>
    <property type="match status" value="1"/>
</dbReference>
<dbReference type="PANTHER" id="PTHR10159:SF530">
    <property type="entry name" value="DUAL SPECIFICITY PROTEIN PHOSPHATASE DDB_G0271350-RELATED"/>
    <property type="match status" value="1"/>
</dbReference>
<evidence type="ECO:0000313" key="9">
    <source>
        <dbReference type="EMBL" id="KAF5326165.1"/>
    </source>
</evidence>